<evidence type="ECO:0000256" key="7">
    <source>
        <dbReference type="ARBA" id="ARBA00022967"/>
    </source>
</evidence>
<sequence length="489" mass="55860">MTTITSVRNLRLKFPGAESLLFRDFSLSFRKGEKVLIIGPSGSGKSTLLQVLTGLIPNSIEVPIKAEKIQVPSSWGFLFQDPDTQFCMPFVDEELAFVLENLQVPQEKMRDRMLHYLKQVGLHLEDIHTNINKLSGGMKQRLAIASVLALEPEVLFLDEPTAMLDPDGTKEVWDTIKSIGEDKTLIIVEHQIDHIVAFVDRVILLNDQGSIVADGPSETVFKENKQFLIDKGIWYPNVWKDYLASTNKKAPVKSVKEEDRPSLHVSKFVGFRGKEQKIAIDNACVYPGEWITVIGKNGAGKSTLLHALMQLVKSKGDYRIFEQKYQEIDTFTNFLTFVFQNPEFQFVTNSVYDEIAFTLRLEKWPEDRIVERVNKLIEIFHLRNVRENHPYQLSMGQKRRLSVAAAIVKEQPILLLDEPTFGQDAKNTFGMLEQLEQLREKGTIIIMVTHDLSIVEYFATRVWTISEGRLVEDCSSLVYKNKNKQEIVL</sequence>
<evidence type="ECO:0000256" key="5">
    <source>
        <dbReference type="ARBA" id="ARBA00022741"/>
    </source>
</evidence>
<keyword evidence="7" id="KW-1278">Translocase</keyword>
<organism evidence="10 11">
    <name type="scientific">Aquibacillus koreensis</name>
    <dbReference type="NCBI Taxonomy" id="279446"/>
    <lineage>
        <taxon>Bacteria</taxon>
        <taxon>Bacillati</taxon>
        <taxon>Bacillota</taxon>
        <taxon>Bacilli</taxon>
        <taxon>Bacillales</taxon>
        <taxon>Bacillaceae</taxon>
        <taxon>Aquibacillus</taxon>
    </lineage>
</organism>
<reference evidence="10" key="1">
    <citation type="submission" date="2022-06" db="EMBL/GenBank/DDBJ databases">
        <title>Aquibacillus sp. a new bacterium isolated from soil saline samples.</title>
        <authorList>
            <person name="Galisteo C."/>
            <person name="De La Haba R."/>
            <person name="Sanchez-Porro C."/>
            <person name="Ventosa A."/>
        </authorList>
    </citation>
    <scope>NUCLEOTIDE SEQUENCE</scope>
    <source>
        <strain evidence="10">JCM 12387</strain>
    </source>
</reference>
<dbReference type="AlphaFoldDB" id="A0A9X4AI73"/>
<dbReference type="PROSITE" id="PS50893">
    <property type="entry name" value="ABC_TRANSPORTER_2"/>
    <property type="match status" value="2"/>
</dbReference>
<protein>
    <submittedName>
        <fullName evidence="10">ATP-binding cassette domain-containing protein</fullName>
    </submittedName>
</protein>
<proteinExistence type="inferred from homology"/>
<gene>
    <name evidence="10" type="ORF">NC661_09930</name>
</gene>
<comment type="subcellular location">
    <subcellularLocation>
        <location evidence="1">Cell membrane</location>
        <topology evidence="1">Peripheral membrane protein</topology>
    </subcellularLocation>
</comment>
<dbReference type="InterPro" id="IPR003439">
    <property type="entry name" value="ABC_transporter-like_ATP-bd"/>
</dbReference>
<keyword evidence="3" id="KW-0813">Transport</keyword>
<evidence type="ECO:0000313" key="10">
    <source>
        <dbReference type="EMBL" id="MDC3420686.1"/>
    </source>
</evidence>
<dbReference type="CDD" id="cd03225">
    <property type="entry name" value="ABC_cobalt_CbiO_domain1"/>
    <property type="match status" value="2"/>
</dbReference>
<accession>A0A9X4AI73</accession>
<feature type="domain" description="ABC transporter" evidence="9">
    <location>
        <begin position="263"/>
        <end position="489"/>
    </location>
</feature>
<evidence type="ECO:0000256" key="2">
    <source>
        <dbReference type="ARBA" id="ARBA00005417"/>
    </source>
</evidence>
<dbReference type="InterPro" id="IPR017871">
    <property type="entry name" value="ABC_transporter-like_CS"/>
</dbReference>
<dbReference type="InterPro" id="IPR003593">
    <property type="entry name" value="AAA+_ATPase"/>
</dbReference>
<dbReference type="GO" id="GO:0016887">
    <property type="term" value="F:ATP hydrolysis activity"/>
    <property type="evidence" value="ECO:0007669"/>
    <property type="project" value="InterPro"/>
</dbReference>
<dbReference type="InterPro" id="IPR015856">
    <property type="entry name" value="ABC_transpr_CbiO/EcfA_su"/>
</dbReference>
<comment type="similarity">
    <text evidence="2">Belongs to the ABC transporter superfamily.</text>
</comment>
<dbReference type="GO" id="GO:0005524">
    <property type="term" value="F:ATP binding"/>
    <property type="evidence" value="ECO:0007669"/>
    <property type="project" value="UniProtKB-KW"/>
</dbReference>
<keyword evidence="6 10" id="KW-0067">ATP-binding</keyword>
<evidence type="ECO:0000256" key="3">
    <source>
        <dbReference type="ARBA" id="ARBA00022448"/>
    </source>
</evidence>
<evidence type="ECO:0000256" key="8">
    <source>
        <dbReference type="ARBA" id="ARBA00023136"/>
    </source>
</evidence>
<dbReference type="EMBL" id="JAMQJZ010000006">
    <property type="protein sequence ID" value="MDC3420686.1"/>
    <property type="molecule type" value="Genomic_DNA"/>
</dbReference>
<keyword evidence="5" id="KW-0547">Nucleotide-binding</keyword>
<dbReference type="PANTHER" id="PTHR43553">
    <property type="entry name" value="HEAVY METAL TRANSPORTER"/>
    <property type="match status" value="1"/>
</dbReference>
<comment type="caution">
    <text evidence="10">The sequence shown here is derived from an EMBL/GenBank/DDBJ whole genome shotgun (WGS) entry which is preliminary data.</text>
</comment>
<dbReference type="SUPFAM" id="SSF52540">
    <property type="entry name" value="P-loop containing nucleoside triphosphate hydrolases"/>
    <property type="match status" value="2"/>
</dbReference>
<dbReference type="InterPro" id="IPR027417">
    <property type="entry name" value="P-loop_NTPase"/>
</dbReference>
<dbReference type="Proteomes" id="UP001145072">
    <property type="component" value="Unassembled WGS sequence"/>
</dbReference>
<keyword evidence="4" id="KW-1003">Cell membrane</keyword>
<dbReference type="GO" id="GO:0043190">
    <property type="term" value="C:ATP-binding cassette (ABC) transporter complex"/>
    <property type="evidence" value="ECO:0007669"/>
    <property type="project" value="TreeGrafter"/>
</dbReference>
<dbReference type="GO" id="GO:0042626">
    <property type="term" value="F:ATPase-coupled transmembrane transporter activity"/>
    <property type="evidence" value="ECO:0007669"/>
    <property type="project" value="TreeGrafter"/>
</dbReference>
<dbReference type="SMART" id="SM00382">
    <property type="entry name" value="AAA"/>
    <property type="match status" value="2"/>
</dbReference>
<evidence type="ECO:0000256" key="6">
    <source>
        <dbReference type="ARBA" id="ARBA00022840"/>
    </source>
</evidence>
<dbReference type="Pfam" id="PF00005">
    <property type="entry name" value="ABC_tran"/>
    <property type="match status" value="2"/>
</dbReference>
<keyword evidence="11" id="KW-1185">Reference proteome</keyword>
<dbReference type="RefSeq" id="WP_259865722.1">
    <property type="nucleotide sequence ID" value="NZ_JAMQJZ010000006.1"/>
</dbReference>
<dbReference type="InterPro" id="IPR050095">
    <property type="entry name" value="ECF_ABC_transporter_ATP-bd"/>
</dbReference>
<evidence type="ECO:0000256" key="1">
    <source>
        <dbReference type="ARBA" id="ARBA00004202"/>
    </source>
</evidence>
<dbReference type="PROSITE" id="PS00211">
    <property type="entry name" value="ABC_TRANSPORTER_1"/>
    <property type="match status" value="1"/>
</dbReference>
<evidence type="ECO:0000313" key="11">
    <source>
        <dbReference type="Proteomes" id="UP001145072"/>
    </source>
</evidence>
<dbReference type="PANTHER" id="PTHR43553:SF24">
    <property type="entry name" value="ENERGY-COUPLING FACTOR TRANSPORTER ATP-BINDING PROTEIN ECFA1"/>
    <property type="match status" value="1"/>
</dbReference>
<keyword evidence="8" id="KW-0472">Membrane</keyword>
<name>A0A9X4AI73_9BACI</name>
<evidence type="ECO:0000256" key="4">
    <source>
        <dbReference type="ARBA" id="ARBA00022475"/>
    </source>
</evidence>
<evidence type="ECO:0000259" key="9">
    <source>
        <dbReference type="PROSITE" id="PS50893"/>
    </source>
</evidence>
<feature type="domain" description="ABC transporter" evidence="9">
    <location>
        <begin position="7"/>
        <end position="232"/>
    </location>
</feature>
<dbReference type="Gene3D" id="3.40.50.300">
    <property type="entry name" value="P-loop containing nucleotide triphosphate hydrolases"/>
    <property type="match status" value="2"/>
</dbReference>